<dbReference type="CTD" id="20318909"/>
<comment type="similarity">
    <text evidence="3">Belongs to the glycosyltransferase 18 family.</text>
</comment>
<name>A0A074ZM09_OPIVI</name>
<evidence type="ECO:0000256" key="1">
    <source>
        <dbReference type="ARBA" id="ARBA00004323"/>
    </source>
</evidence>
<dbReference type="KEGG" id="ovi:T265_04727"/>
<comment type="catalytic activity">
    <reaction evidence="13">
        <text>N(4)-{beta-D-GlcNAc-(1-&gt;2)-[beta-D-GlcNAc-(1-&gt;4)]-alpha-D-Man-(1-&gt;3)-[beta-D-GlcNAc-(1-&gt;2)-alpha-D-Man-(1-&gt;6)]-beta-D-Man-(1-&gt;4)-beta-D-GlcNAc-(1-&gt;4)-beta-D-GlcNAc}-L-asparaginyl-[protein] + UDP-N-acetyl-alpha-D-glucosamine = N(4)-{beta-D-GlcNAc-(1-&gt;2)-[beta-D-GlcNAc-(1-&gt;4)]-alpha-D-Man-(1-&gt;3)-[beta-D-GlcNAc-(1-&gt;2)-[beta-D-GlcNAc-(1-&gt;6)]-alpha-D-Man-(1-&gt;6)]-beta-D-Man-(1-&gt;4)-beta-D-GlcNAc-(1-&gt;4)-beta-D-GlcNAc}-L-asparaginyl-[protein] + UDP + H(+)</text>
        <dbReference type="Rhea" id="RHEA:16921"/>
        <dbReference type="Rhea" id="RHEA-COMP:14374"/>
        <dbReference type="Rhea" id="RHEA-COMP:14377"/>
        <dbReference type="ChEBI" id="CHEBI:15378"/>
        <dbReference type="ChEBI" id="CHEBI:57705"/>
        <dbReference type="ChEBI" id="CHEBI:58223"/>
        <dbReference type="ChEBI" id="CHEBI:139507"/>
        <dbReference type="ChEBI" id="CHEBI:139510"/>
        <dbReference type="EC" id="2.4.1.155"/>
    </reaction>
</comment>
<keyword evidence="10" id="KW-0333">Golgi apparatus</keyword>
<dbReference type="RefSeq" id="XP_009167804.1">
    <property type="nucleotide sequence ID" value="XM_009169540.1"/>
</dbReference>
<evidence type="ECO:0000256" key="12">
    <source>
        <dbReference type="ARBA" id="ARBA00023180"/>
    </source>
</evidence>
<keyword evidence="9" id="KW-1133">Transmembrane helix</keyword>
<evidence type="ECO:0000256" key="3">
    <source>
        <dbReference type="ARBA" id="ARBA00007477"/>
    </source>
</evidence>
<keyword evidence="12" id="KW-0325">Glycoprotein</keyword>
<feature type="domain" description="Glycosyltransferase family 18 catalytic" evidence="14">
    <location>
        <begin position="352"/>
        <end position="486"/>
    </location>
</feature>
<evidence type="ECO:0000256" key="10">
    <source>
        <dbReference type="ARBA" id="ARBA00023034"/>
    </source>
</evidence>
<reference evidence="15 16" key="1">
    <citation type="submission" date="2013-11" db="EMBL/GenBank/DDBJ databases">
        <title>Opisthorchis viverrini - life in the bile duct.</title>
        <authorList>
            <person name="Young N.D."/>
            <person name="Nagarajan N."/>
            <person name="Lin S.J."/>
            <person name="Korhonen P.K."/>
            <person name="Jex A.R."/>
            <person name="Hall R.S."/>
            <person name="Safavi-Hemami H."/>
            <person name="Kaewkong W."/>
            <person name="Bertrand D."/>
            <person name="Gao S."/>
            <person name="Seet Q."/>
            <person name="Wongkham S."/>
            <person name="Teh B.T."/>
            <person name="Wongkham C."/>
            <person name="Intapan P.M."/>
            <person name="Maleewong W."/>
            <person name="Yang X."/>
            <person name="Hu M."/>
            <person name="Wang Z."/>
            <person name="Hofmann A."/>
            <person name="Sternberg P.W."/>
            <person name="Tan P."/>
            <person name="Wang J."/>
            <person name="Gasser R.B."/>
        </authorList>
    </citation>
    <scope>NUCLEOTIDE SEQUENCE [LARGE SCALE GENOMIC DNA]</scope>
</reference>
<sequence length="595" mass="67733">MRSRHLTFLARRLDGPCGAISVELAIPSRLRILRRSYSTSDVVLLTRQHILGLNQVEHFRYPVIKTDLDILLLRIKTDQEHFRSDEFTEGRLRRMWPAWNEGLKTLKQLVGEYNCSPKHARNPCFQKQARLNVIVSIAQDSKVLLHMGLLTLQSSLGIEENIRNAHSPDNTFLGFVVEKPPRALQRVIQPTSGKPLGLVAGKAAYMWKGLTPYLEILSEFLEIHGNVADGDSSNLPAFVTNHKMAYGYDYLDLLNSVQVLIGLGFPYEGPAPLEAIANGIVFLNMRLKPPHGRGLTPFFAGKPTDREVGDSRAILKPKLSWKLKLEVNAILMDVTPLSFERSSSCSDVIIPLHSQHPYIEEYIGEPYSYTLDRDNPDQIRETMRRLLVNPLVSFLQPNFQKANGYRTFEFTEAGYLERLNALLEHQEFCNTSITCSQSSPDPNQYNARYFDWPPKETGLYWVRAFVGESCATACSKHKLTKKPDHQTEYLKRRNRLVEPGPNGNVWDRLHCAPEHFPTINRDLHLYALCQSEHELEDSRAPYYDPVKKDCVRQKSPLWFDCMKVVMPSNSGSPIERICPCRDSLIGQSAICKACV</sequence>
<dbReference type="UniPathway" id="UPA00378"/>
<feature type="domain" description="Glycosyltransferase family 18 catalytic" evidence="14">
    <location>
        <begin position="508"/>
        <end position="580"/>
    </location>
</feature>
<dbReference type="Proteomes" id="UP000054324">
    <property type="component" value="Unassembled WGS sequence"/>
</dbReference>
<dbReference type="STRING" id="6198.A0A074ZM09"/>
<evidence type="ECO:0000256" key="7">
    <source>
        <dbReference type="ARBA" id="ARBA00022692"/>
    </source>
</evidence>
<dbReference type="OrthoDB" id="2113294at2759"/>
<accession>A0A074ZM09</accession>
<evidence type="ECO:0000256" key="4">
    <source>
        <dbReference type="ARBA" id="ARBA00012671"/>
    </source>
</evidence>
<evidence type="ECO:0000313" key="15">
    <source>
        <dbReference type="EMBL" id="KER28413.1"/>
    </source>
</evidence>
<dbReference type="GeneID" id="20318909"/>
<evidence type="ECO:0000256" key="11">
    <source>
        <dbReference type="ARBA" id="ARBA00023136"/>
    </source>
</evidence>
<organism evidence="15 16">
    <name type="scientific">Opisthorchis viverrini</name>
    <name type="common">Southeast Asian liver fluke</name>
    <dbReference type="NCBI Taxonomy" id="6198"/>
    <lineage>
        <taxon>Eukaryota</taxon>
        <taxon>Metazoa</taxon>
        <taxon>Spiralia</taxon>
        <taxon>Lophotrochozoa</taxon>
        <taxon>Platyhelminthes</taxon>
        <taxon>Trematoda</taxon>
        <taxon>Digenea</taxon>
        <taxon>Opisthorchiida</taxon>
        <taxon>Opisthorchiata</taxon>
        <taxon>Opisthorchiidae</taxon>
        <taxon>Opisthorchis</taxon>
    </lineage>
</organism>
<comment type="subcellular location">
    <subcellularLocation>
        <location evidence="1">Golgi apparatus membrane</location>
        <topology evidence="1">Single-pass type II membrane protein</topology>
    </subcellularLocation>
</comment>
<keyword evidence="6" id="KW-0808">Transferase</keyword>
<dbReference type="InterPro" id="IPR026116">
    <property type="entry name" value="GT18_cat"/>
</dbReference>
<keyword evidence="11" id="KW-0472">Membrane</keyword>
<comment type="pathway">
    <text evidence="2">Protein modification; protein glycosylation.</text>
</comment>
<evidence type="ECO:0000256" key="9">
    <source>
        <dbReference type="ARBA" id="ARBA00022989"/>
    </source>
</evidence>
<evidence type="ECO:0000256" key="13">
    <source>
        <dbReference type="ARBA" id="ARBA00048243"/>
    </source>
</evidence>
<dbReference type="GO" id="GO:0006487">
    <property type="term" value="P:protein N-linked glycosylation"/>
    <property type="evidence" value="ECO:0007669"/>
    <property type="project" value="TreeGrafter"/>
</dbReference>
<dbReference type="GO" id="GO:0000139">
    <property type="term" value="C:Golgi membrane"/>
    <property type="evidence" value="ECO:0007669"/>
    <property type="project" value="UniProtKB-SubCell"/>
</dbReference>
<dbReference type="GO" id="GO:0030144">
    <property type="term" value="F:alpha-1,6-mannosylglycoprotein 6-beta-N-acetylglucosaminyltransferase activity"/>
    <property type="evidence" value="ECO:0007669"/>
    <property type="project" value="UniProtKB-EC"/>
</dbReference>
<evidence type="ECO:0000256" key="8">
    <source>
        <dbReference type="ARBA" id="ARBA00022968"/>
    </source>
</evidence>
<dbReference type="EMBL" id="KL596699">
    <property type="protein sequence ID" value="KER28413.1"/>
    <property type="molecule type" value="Genomic_DNA"/>
</dbReference>
<keyword evidence="5" id="KW-0328">Glycosyltransferase</keyword>
<keyword evidence="8" id="KW-0735">Signal-anchor</keyword>
<keyword evidence="16" id="KW-1185">Reference proteome</keyword>
<evidence type="ECO:0000256" key="5">
    <source>
        <dbReference type="ARBA" id="ARBA00022676"/>
    </source>
</evidence>
<proteinExistence type="inferred from homology"/>
<evidence type="ECO:0000256" key="2">
    <source>
        <dbReference type="ARBA" id="ARBA00004922"/>
    </source>
</evidence>
<feature type="domain" description="Glycosyltransferase family 18 catalytic" evidence="14">
    <location>
        <begin position="166"/>
        <end position="310"/>
    </location>
</feature>
<evidence type="ECO:0000259" key="14">
    <source>
        <dbReference type="Pfam" id="PF15024"/>
    </source>
</evidence>
<evidence type="ECO:0000256" key="6">
    <source>
        <dbReference type="ARBA" id="ARBA00022679"/>
    </source>
</evidence>
<protein>
    <recommendedName>
        <fullName evidence="4">alpha-1,6-mannosyl-glycoprotein 6-beta-N-acetylglucosaminyltransferase</fullName>
        <ecNumber evidence="4">2.4.1.155</ecNumber>
    </recommendedName>
</protein>
<keyword evidence="7" id="KW-0812">Transmembrane</keyword>
<dbReference type="AlphaFoldDB" id="A0A074ZM09"/>
<dbReference type="PANTHER" id="PTHR15075:SF2">
    <property type="entry name" value="ALPHA-1,6-MANNOSYLGLYCOPROTEIN 6-BETA-N-ACETYLGLUCOSAMINYLTRANSFERASE"/>
    <property type="match status" value="1"/>
</dbReference>
<dbReference type="EC" id="2.4.1.155" evidence="4"/>
<evidence type="ECO:0000313" key="16">
    <source>
        <dbReference type="Proteomes" id="UP000054324"/>
    </source>
</evidence>
<dbReference type="Pfam" id="PF15024">
    <property type="entry name" value="Glyco_transf_18"/>
    <property type="match status" value="3"/>
</dbReference>
<dbReference type="InterPro" id="IPR052105">
    <property type="entry name" value="MGAT5_Glycosyltransferase"/>
</dbReference>
<dbReference type="PANTHER" id="PTHR15075">
    <property type="entry name" value="ALPHA-MANNOSIDE BETA-1,6-N-ACETYLGLUCOSAMINYLTRANSFERASE"/>
    <property type="match status" value="1"/>
</dbReference>
<gene>
    <name evidence="15" type="ORF">T265_04727</name>
</gene>